<dbReference type="EMBL" id="PSQE01000003">
    <property type="protein sequence ID" value="RHN65887.1"/>
    <property type="molecule type" value="Genomic_DNA"/>
</dbReference>
<evidence type="ECO:0000313" key="1">
    <source>
        <dbReference type="EMBL" id="RHN65887.1"/>
    </source>
</evidence>
<proteinExistence type="predicted"/>
<reference evidence="1" key="1">
    <citation type="journal article" date="2018" name="Nat. Plants">
        <title>Whole-genome landscape of Medicago truncatula symbiotic genes.</title>
        <authorList>
            <person name="Pecrix Y."/>
            <person name="Gamas P."/>
            <person name="Carrere S."/>
        </authorList>
    </citation>
    <scope>NUCLEOTIDE SEQUENCE</scope>
    <source>
        <tissue evidence="1">Leaves</tissue>
    </source>
</reference>
<organism evidence="1">
    <name type="scientific">Medicago truncatula</name>
    <name type="common">Barrel medic</name>
    <name type="synonym">Medicago tribuloides</name>
    <dbReference type="NCBI Taxonomy" id="3880"/>
    <lineage>
        <taxon>Eukaryota</taxon>
        <taxon>Viridiplantae</taxon>
        <taxon>Streptophyta</taxon>
        <taxon>Embryophyta</taxon>
        <taxon>Tracheophyta</taxon>
        <taxon>Spermatophyta</taxon>
        <taxon>Magnoliopsida</taxon>
        <taxon>eudicotyledons</taxon>
        <taxon>Gunneridae</taxon>
        <taxon>Pentapetalae</taxon>
        <taxon>rosids</taxon>
        <taxon>fabids</taxon>
        <taxon>Fabales</taxon>
        <taxon>Fabaceae</taxon>
        <taxon>Papilionoideae</taxon>
        <taxon>50 kb inversion clade</taxon>
        <taxon>NPAAA clade</taxon>
        <taxon>Hologalegina</taxon>
        <taxon>IRL clade</taxon>
        <taxon>Trifolieae</taxon>
        <taxon>Medicago</taxon>
    </lineage>
</organism>
<accession>A0A396ISH2</accession>
<protein>
    <submittedName>
        <fullName evidence="1">Uncharacterized protein</fullName>
    </submittedName>
</protein>
<sequence length="49" mass="6131">MRKLEADVKSRNKLFSRKALMKLTRVYLRLKWYREFRKMPRYSSYQNGS</sequence>
<dbReference type="Proteomes" id="UP000265566">
    <property type="component" value="Chromosome 3"/>
</dbReference>
<dbReference type="Gramene" id="rna13780">
    <property type="protein sequence ID" value="RHN65887.1"/>
    <property type="gene ID" value="gene13780"/>
</dbReference>
<comment type="caution">
    <text evidence="1">The sequence shown here is derived from an EMBL/GenBank/DDBJ whole genome shotgun (WGS) entry which is preliminary data.</text>
</comment>
<name>A0A396ISH2_MEDTR</name>
<gene>
    <name evidence="1" type="ORF">MtrunA17_Chr3g0084801</name>
</gene>
<dbReference type="AlphaFoldDB" id="A0A396ISH2"/>